<feature type="compositionally biased region" description="Basic residues" evidence="2">
    <location>
        <begin position="588"/>
        <end position="598"/>
    </location>
</feature>
<organism evidence="4 6">
    <name type="scientific">Neospora caninum (strain Liverpool)</name>
    <dbReference type="NCBI Taxonomy" id="572307"/>
    <lineage>
        <taxon>Eukaryota</taxon>
        <taxon>Sar</taxon>
        <taxon>Alveolata</taxon>
        <taxon>Apicomplexa</taxon>
        <taxon>Conoidasida</taxon>
        <taxon>Coccidia</taxon>
        <taxon>Eucoccidiorida</taxon>
        <taxon>Eimeriorina</taxon>
        <taxon>Sarcocystidae</taxon>
        <taxon>Neospora</taxon>
    </lineage>
</organism>
<feature type="region of interest" description="Disordered" evidence="2">
    <location>
        <begin position="356"/>
        <end position="375"/>
    </location>
</feature>
<feature type="region of interest" description="Disordered" evidence="2">
    <location>
        <begin position="447"/>
        <end position="598"/>
    </location>
</feature>
<feature type="compositionally biased region" description="Gly residues" evidence="2">
    <location>
        <begin position="560"/>
        <end position="570"/>
    </location>
</feature>
<keyword evidence="6" id="KW-1185">Reference proteome</keyword>
<dbReference type="PROSITE" id="PS50158">
    <property type="entry name" value="ZF_CCHC"/>
    <property type="match status" value="1"/>
</dbReference>
<feature type="compositionally biased region" description="Polar residues" evidence="2">
    <location>
        <begin position="39"/>
        <end position="70"/>
    </location>
</feature>
<dbReference type="OrthoDB" id="332664at2759"/>
<protein>
    <recommendedName>
        <fullName evidence="3">CCHC-type domain-containing protein</fullName>
    </recommendedName>
</protein>
<dbReference type="Gene3D" id="4.10.60.10">
    <property type="entry name" value="Zinc finger, CCHC-type"/>
    <property type="match status" value="1"/>
</dbReference>
<feature type="compositionally biased region" description="Basic and acidic residues" evidence="2">
    <location>
        <begin position="269"/>
        <end position="282"/>
    </location>
</feature>
<reference evidence="5" key="4">
    <citation type="journal article" date="2015" name="PLoS ONE">
        <title>Comprehensive Evaluation of Toxoplasma gondii VEG and Neospora caninum LIV Genomes with Tachyzoite Stage Transcriptome and Proteome Defines Novel Transcript Features.</title>
        <authorList>
            <person name="Ramaprasad A."/>
            <person name="Mourier T."/>
            <person name="Naeem R."/>
            <person name="Malas T.B."/>
            <person name="Moussa E."/>
            <person name="Panigrahi A."/>
            <person name="Vermont S.J."/>
            <person name="Otto T.D."/>
            <person name="Wastling J."/>
            <person name="Pain A."/>
        </authorList>
    </citation>
    <scope>NUCLEOTIDE SEQUENCE</scope>
    <source>
        <strain evidence="5">Liverpool</strain>
    </source>
</reference>
<dbReference type="InterPro" id="IPR001878">
    <property type="entry name" value="Znf_CCHC"/>
</dbReference>
<feature type="domain" description="CCHC-type" evidence="3">
    <location>
        <begin position="404"/>
        <end position="418"/>
    </location>
</feature>
<evidence type="ECO:0000259" key="3">
    <source>
        <dbReference type="PROSITE" id="PS50158"/>
    </source>
</evidence>
<feature type="compositionally biased region" description="Low complexity" evidence="2">
    <location>
        <begin position="77"/>
        <end position="92"/>
    </location>
</feature>
<evidence type="ECO:0000256" key="2">
    <source>
        <dbReference type="SAM" id="MobiDB-lite"/>
    </source>
</evidence>
<keyword evidence="1" id="KW-0862">Zinc</keyword>
<gene>
    <name evidence="5" type="ORF">BN1204_008180</name>
    <name evidence="4" type="ORF">NCLIV_008180</name>
</gene>
<dbReference type="OMA" id="CCRCGLY"/>
<evidence type="ECO:0000313" key="5">
    <source>
        <dbReference type="EMBL" id="CEL64954.1"/>
    </source>
</evidence>
<dbReference type="AlphaFoldDB" id="F0V9C2"/>
<reference evidence="6" key="3">
    <citation type="journal article" date="2012" name="PLoS Pathog.">
        <title>Comparative genomics of the apicomplexan parasites Toxoplasma gondii and Neospora caninum: Coccidia differing in host range and transmission strategy.</title>
        <authorList>
            <person name="Reid A.J."/>
            <person name="Vermont S.J."/>
            <person name="Cotton J.A."/>
            <person name="Harris D."/>
            <person name="Hill-Cawthorne G.A."/>
            <person name="Konen-Waisman S."/>
            <person name="Latham S.M."/>
            <person name="Mourier T."/>
            <person name="Norton R."/>
            <person name="Quail M.A."/>
            <person name="Sanders M."/>
            <person name="Shanmugam D."/>
            <person name="Sohal A."/>
            <person name="Wasmuth J.D."/>
            <person name="Brunk B."/>
            <person name="Grigg M.E."/>
            <person name="Howard J.C."/>
            <person name="Parkinson J."/>
            <person name="Roos D.S."/>
            <person name="Trees A.J."/>
            <person name="Berriman M."/>
            <person name="Pain A."/>
            <person name="Wastling J.M."/>
        </authorList>
    </citation>
    <scope>NUCLEOTIDE SEQUENCE [LARGE SCALE GENOMIC DNA]</scope>
    <source>
        <strain evidence="6">Liverpool</strain>
    </source>
</reference>
<evidence type="ECO:0000313" key="6">
    <source>
        <dbReference type="Proteomes" id="UP000007494"/>
    </source>
</evidence>
<feature type="compositionally biased region" description="Low complexity" evidence="2">
    <location>
        <begin position="447"/>
        <end position="461"/>
    </location>
</feature>
<keyword evidence="1" id="KW-0863">Zinc-finger</keyword>
<dbReference type="GO" id="GO:0003676">
    <property type="term" value="F:nucleic acid binding"/>
    <property type="evidence" value="ECO:0007669"/>
    <property type="project" value="InterPro"/>
</dbReference>
<proteinExistence type="predicted"/>
<feature type="compositionally biased region" description="Polar residues" evidence="2">
    <location>
        <begin position="1"/>
        <end position="12"/>
    </location>
</feature>
<dbReference type="EMBL" id="LN714477">
    <property type="protein sequence ID" value="CEL64954.1"/>
    <property type="molecule type" value="Genomic_DNA"/>
</dbReference>
<feature type="compositionally biased region" description="Polar residues" evidence="2">
    <location>
        <begin position="106"/>
        <end position="134"/>
    </location>
</feature>
<feature type="compositionally biased region" description="Low complexity" evidence="2">
    <location>
        <begin position="165"/>
        <end position="188"/>
    </location>
</feature>
<feature type="region of interest" description="Disordered" evidence="2">
    <location>
        <begin position="259"/>
        <end position="287"/>
    </location>
</feature>
<reference evidence="4" key="1">
    <citation type="submission" date="2011-02" db="EMBL/GenBank/DDBJ databases">
        <authorList>
            <person name="Aslett M."/>
        </authorList>
    </citation>
    <scope>NUCLEOTIDE SEQUENCE</scope>
    <source>
        <strain evidence="4">Liverpool</strain>
    </source>
</reference>
<dbReference type="GO" id="GO:0008270">
    <property type="term" value="F:zinc ion binding"/>
    <property type="evidence" value="ECO:0007669"/>
    <property type="project" value="UniProtKB-KW"/>
</dbReference>
<feature type="compositionally biased region" description="Basic and acidic residues" evidence="2">
    <location>
        <begin position="530"/>
        <end position="547"/>
    </location>
</feature>
<sequence length="598" mass="64803">MLFSSKQSQGNRQGCIDTDDGNLLCSFDTEGDASLSSLVVGSTSRATTPSSHSVGEQRLSSSFSNSNRAPTNDHPLAATSRPSSFSSACSSSAEKESEHAGRSERNPSGSGIAFSSGSQSRHQPTSGPTASSHSVPYRSVGKGDVRKLSFEPPSLPYLKPSHVLPSSTSPQASTLPSSSSSSSSSVPSSIRLRQSVGAMSSASSLASSTSAAASRYASQAGQLRKYRFAESRYFVSEADLEELKPDWLRRKEEAFERRSALGSSFPQGGRREGKRERQRESECVPWGETPDRQRPRNCCFLCFQDDHAHFQCKAKHLFCRLCAGFGHPEDACPLLLVEQSLRGELRCFLSDGPSPDGFVPASDSESGEGDRSSDAERGIRCLSCGARGHAICSEPPVTVLQLYCCRCGLYGHSRSDCPGMLSCVRASSRGRRGASHARFACHSTFGRSFSRSPSRAFPSNSHLRHSSHIPQAGLYSESGGSEKAHRRPVHGSAGTGLGGETSRAQATIFDERTKKREKKERKKEKKKERARAEKQAKHKERLREERKKHGKGSWDVHFGGHNGTEGGRGPSRGERGTWGNSANQPPAKRSKHRHRGLS</sequence>
<feature type="region of interest" description="Disordered" evidence="2">
    <location>
        <begin position="39"/>
        <end position="188"/>
    </location>
</feature>
<name>F0V9C2_NEOCL</name>
<dbReference type="eggNOG" id="ENOG502QZPF">
    <property type="taxonomic scope" value="Eukaryota"/>
</dbReference>
<feature type="region of interest" description="Disordered" evidence="2">
    <location>
        <begin position="1"/>
        <end position="21"/>
    </location>
</feature>
<dbReference type="GeneID" id="13441514"/>
<feature type="compositionally biased region" description="Basic and acidic residues" evidence="2">
    <location>
        <begin position="93"/>
        <end position="105"/>
    </location>
</feature>
<evidence type="ECO:0000256" key="1">
    <source>
        <dbReference type="PROSITE-ProRule" id="PRU00047"/>
    </source>
</evidence>
<evidence type="ECO:0000313" key="4">
    <source>
        <dbReference type="EMBL" id="CBZ50347.1"/>
    </source>
</evidence>
<dbReference type="VEuPathDB" id="ToxoDB:NCLIV_008180"/>
<accession>F0V9C2</accession>
<keyword evidence="1" id="KW-0479">Metal-binding</keyword>
<dbReference type="Proteomes" id="UP000007494">
    <property type="component" value="Chromosome III"/>
</dbReference>
<dbReference type="EMBL" id="FR823383">
    <property type="protein sequence ID" value="CBZ50347.1"/>
    <property type="molecule type" value="Genomic_DNA"/>
</dbReference>
<dbReference type="InParanoid" id="F0V9C2"/>
<reference evidence="4" key="2">
    <citation type="submission" date="2011-03" db="EMBL/GenBank/DDBJ databases">
        <title>Comparative genomics and transcriptomics of Neospora caninum and Toxoplasma gondii.</title>
        <authorList>
            <person name="Reid A.J."/>
            <person name="Sohal A."/>
            <person name="Harris D."/>
            <person name="Quail M."/>
            <person name="Sanders M."/>
            <person name="Berriman M."/>
            <person name="Wastling J.M."/>
            <person name="Pain A."/>
        </authorList>
    </citation>
    <scope>NUCLEOTIDE SEQUENCE</scope>
    <source>
        <strain evidence="4">Liverpool</strain>
    </source>
</reference>
<dbReference type="RefSeq" id="XP_003880381.1">
    <property type="nucleotide sequence ID" value="XM_003880332.1"/>
</dbReference>
<feature type="compositionally biased region" description="Basic residues" evidence="2">
    <location>
        <begin position="515"/>
        <end position="529"/>
    </location>
</feature>